<dbReference type="EMBL" id="LIRB01000110">
    <property type="protein sequence ID" value="KWX79550.1"/>
    <property type="molecule type" value="Genomic_DNA"/>
</dbReference>
<name>A0A132U7E2_9BACL</name>
<evidence type="ECO:0000313" key="2">
    <source>
        <dbReference type="EMBL" id="KWX79550.1"/>
    </source>
</evidence>
<dbReference type="Proteomes" id="UP000070475">
    <property type="component" value="Unassembled WGS sequence"/>
</dbReference>
<keyword evidence="3" id="KW-1185">Reference proteome</keyword>
<proteinExistence type="predicted"/>
<organism evidence="2 3">
    <name type="scientific">Paenibacillus riograndensis</name>
    <dbReference type="NCBI Taxonomy" id="483937"/>
    <lineage>
        <taxon>Bacteria</taxon>
        <taxon>Bacillati</taxon>
        <taxon>Bacillota</taxon>
        <taxon>Bacilli</taxon>
        <taxon>Bacillales</taxon>
        <taxon>Paenibacillaceae</taxon>
        <taxon>Paenibacillus</taxon>
        <taxon>Paenibacillus sonchi group</taxon>
    </lineage>
</organism>
<keyword evidence="1" id="KW-0812">Transmembrane</keyword>
<gene>
    <name evidence="2" type="ORF">AMQ84_06445</name>
</gene>
<feature type="transmembrane region" description="Helical" evidence="1">
    <location>
        <begin position="56"/>
        <end position="75"/>
    </location>
</feature>
<keyword evidence="1" id="KW-0472">Membrane</keyword>
<feature type="transmembrane region" description="Helical" evidence="1">
    <location>
        <begin position="6"/>
        <end position="22"/>
    </location>
</feature>
<comment type="caution">
    <text evidence="2">The sequence shown here is derived from an EMBL/GenBank/DDBJ whole genome shotgun (WGS) entry which is preliminary data.</text>
</comment>
<feature type="transmembrane region" description="Helical" evidence="1">
    <location>
        <begin position="34"/>
        <end position="50"/>
    </location>
</feature>
<reference evidence="2 3" key="1">
    <citation type="submission" date="2015-08" db="EMBL/GenBank/DDBJ databases">
        <title>Genomes of Paenibacillus riograndensis.</title>
        <authorList>
            <person name="Sant'Anna F.H."/>
            <person name="Souza R."/>
            <person name="Ambrosini A."/>
            <person name="Bach E."/>
            <person name="Fernandes G."/>
            <person name="Balsanelli E."/>
            <person name="Baura V.A."/>
            <person name="Pedrosa F.O."/>
            <person name="Souza E.M."/>
            <person name="Passaglia L."/>
        </authorList>
    </citation>
    <scope>NUCLEOTIDE SEQUENCE [LARGE SCALE GENOMIC DNA]</scope>
    <source>
        <strain evidence="2 3">CAS34</strain>
    </source>
</reference>
<dbReference type="PATRIC" id="fig|483937.3.peg.4485"/>
<keyword evidence="1" id="KW-1133">Transmembrane helix</keyword>
<evidence type="ECO:0000256" key="1">
    <source>
        <dbReference type="SAM" id="Phobius"/>
    </source>
</evidence>
<protein>
    <submittedName>
        <fullName evidence="2">Uncharacterized protein</fullName>
    </submittedName>
</protein>
<sequence length="82" mass="9810">MLIYVATITTSLAILFLIFRITKYKFKKMNKENFIITLVYLITLIMVNNYKHNNVYIFLITIMGVFMLFFILGAMKYRSKDH</sequence>
<evidence type="ECO:0000313" key="3">
    <source>
        <dbReference type="Proteomes" id="UP000070475"/>
    </source>
</evidence>
<dbReference type="AlphaFoldDB" id="A0A132U7E2"/>
<accession>A0A132U7E2</accession>